<dbReference type="GO" id="GO:0006950">
    <property type="term" value="P:response to stress"/>
    <property type="evidence" value="ECO:0007669"/>
    <property type="project" value="TreeGrafter"/>
</dbReference>
<dbReference type="Proteomes" id="UP001139447">
    <property type="component" value="Unassembled WGS sequence"/>
</dbReference>
<dbReference type="SUPFAM" id="SSF46785">
    <property type="entry name" value="Winged helix' DNA-binding domain"/>
    <property type="match status" value="1"/>
</dbReference>
<dbReference type="Pfam" id="PF01047">
    <property type="entry name" value="MarR"/>
    <property type="match status" value="1"/>
</dbReference>
<keyword evidence="3" id="KW-1185">Reference proteome</keyword>
<dbReference type="InterPro" id="IPR036390">
    <property type="entry name" value="WH_DNA-bd_sf"/>
</dbReference>
<gene>
    <name evidence="2" type="ORF">MMF98_19585</name>
</gene>
<evidence type="ECO:0000313" key="2">
    <source>
        <dbReference type="EMBL" id="MCJ0765419.1"/>
    </source>
</evidence>
<dbReference type="InterPro" id="IPR039422">
    <property type="entry name" value="MarR/SlyA-like"/>
</dbReference>
<dbReference type="Gene3D" id="1.10.10.10">
    <property type="entry name" value="Winged helix-like DNA-binding domain superfamily/Winged helix DNA-binding domain"/>
    <property type="match status" value="1"/>
</dbReference>
<dbReference type="AlphaFoldDB" id="A0A9X1W090"/>
<dbReference type="PROSITE" id="PS50995">
    <property type="entry name" value="HTH_MARR_2"/>
    <property type="match status" value="1"/>
</dbReference>
<evidence type="ECO:0000259" key="1">
    <source>
        <dbReference type="PROSITE" id="PS50995"/>
    </source>
</evidence>
<organism evidence="2 3">
    <name type="scientific">Variovorax terrae</name>
    <dbReference type="NCBI Taxonomy" id="2923278"/>
    <lineage>
        <taxon>Bacteria</taxon>
        <taxon>Pseudomonadati</taxon>
        <taxon>Pseudomonadota</taxon>
        <taxon>Betaproteobacteria</taxon>
        <taxon>Burkholderiales</taxon>
        <taxon>Comamonadaceae</taxon>
        <taxon>Variovorax</taxon>
    </lineage>
</organism>
<dbReference type="RefSeq" id="WP_243308799.1">
    <property type="nucleotide sequence ID" value="NZ_JALGBI010000003.1"/>
</dbReference>
<accession>A0A9X1W090</accession>
<dbReference type="PRINTS" id="PR00598">
    <property type="entry name" value="HTHMARR"/>
</dbReference>
<evidence type="ECO:0000313" key="3">
    <source>
        <dbReference type="Proteomes" id="UP001139447"/>
    </source>
</evidence>
<dbReference type="InterPro" id="IPR000835">
    <property type="entry name" value="HTH_MarR-typ"/>
</dbReference>
<dbReference type="SMART" id="SM00347">
    <property type="entry name" value="HTH_MARR"/>
    <property type="match status" value="1"/>
</dbReference>
<dbReference type="InterPro" id="IPR036388">
    <property type="entry name" value="WH-like_DNA-bd_sf"/>
</dbReference>
<feature type="domain" description="HTH marR-type" evidence="1">
    <location>
        <begin position="18"/>
        <end position="150"/>
    </location>
</feature>
<dbReference type="PANTHER" id="PTHR33164:SF89">
    <property type="entry name" value="MARR FAMILY REGULATORY PROTEIN"/>
    <property type="match status" value="1"/>
</dbReference>
<name>A0A9X1W090_9BURK</name>
<comment type="caution">
    <text evidence="2">The sequence shown here is derived from an EMBL/GenBank/DDBJ whole genome shotgun (WGS) entry which is preliminary data.</text>
</comment>
<reference evidence="2" key="1">
    <citation type="submission" date="2022-03" db="EMBL/GenBank/DDBJ databases">
        <authorList>
            <person name="Woo C.Y."/>
        </authorList>
    </citation>
    <scope>NUCLEOTIDE SEQUENCE</scope>
    <source>
        <strain evidence="2">CYS-02</strain>
    </source>
</reference>
<protein>
    <submittedName>
        <fullName evidence="2">MarR family transcriptional regulator</fullName>
    </submittedName>
</protein>
<dbReference type="PANTHER" id="PTHR33164">
    <property type="entry name" value="TRANSCRIPTIONAL REGULATOR, MARR FAMILY"/>
    <property type="match status" value="1"/>
</dbReference>
<proteinExistence type="predicted"/>
<dbReference type="GO" id="GO:0003700">
    <property type="term" value="F:DNA-binding transcription factor activity"/>
    <property type="evidence" value="ECO:0007669"/>
    <property type="project" value="InterPro"/>
</dbReference>
<sequence>MITAKPSKNSALSLGELPTMVGFHLRRAHSAALRELDQKLGRMQLTTAMHGALEILSCNAAVSQSVLAQALGLTRSSMVPIVDKLEDRGYVERVRLEEDRRAVLVKLTPEGRKQNARLRRIVREHEERLNAALAGCDMAQLTAALERLTALGPSA</sequence>
<dbReference type="EMBL" id="JALGBI010000003">
    <property type="protein sequence ID" value="MCJ0765419.1"/>
    <property type="molecule type" value="Genomic_DNA"/>
</dbReference>